<reference evidence="2" key="1">
    <citation type="submission" date="2021-01" db="EMBL/GenBank/DDBJ databases">
        <authorList>
            <person name="Corre E."/>
            <person name="Pelletier E."/>
            <person name="Niang G."/>
            <person name="Scheremetjew M."/>
            <person name="Finn R."/>
            <person name="Kale V."/>
            <person name="Holt S."/>
            <person name="Cochrane G."/>
            <person name="Meng A."/>
            <person name="Brown T."/>
            <person name="Cohen L."/>
        </authorList>
    </citation>
    <scope>NUCLEOTIDE SEQUENCE</scope>
    <source>
        <strain evidence="2">CCMP2078</strain>
    </source>
</reference>
<evidence type="ECO:0000313" key="2">
    <source>
        <dbReference type="EMBL" id="CAD8253886.1"/>
    </source>
</evidence>
<feature type="compositionally biased region" description="Low complexity" evidence="1">
    <location>
        <begin position="97"/>
        <end position="122"/>
    </location>
</feature>
<proteinExistence type="predicted"/>
<evidence type="ECO:0000256" key="1">
    <source>
        <dbReference type="SAM" id="MobiDB-lite"/>
    </source>
</evidence>
<gene>
    <name evidence="2" type="ORF">PPYR1160_LOCUS3378</name>
</gene>
<accession>A0A7R9U3U7</accession>
<feature type="region of interest" description="Disordered" evidence="1">
    <location>
        <begin position="40"/>
        <end position="157"/>
    </location>
</feature>
<protein>
    <submittedName>
        <fullName evidence="2">Uncharacterized protein</fullName>
    </submittedName>
</protein>
<name>A0A7R9U3U7_9STRA</name>
<dbReference type="EMBL" id="HBEA01004456">
    <property type="protein sequence ID" value="CAD8253886.1"/>
    <property type="molecule type" value="Transcribed_RNA"/>
</dbReference>
<sequence>MPLGAPQQALPSLPPGGAYPFQMQMANSMPYKSMNVSVPAFPQQGQRLDSGAPWGPYPRNSMPAASLPPLPVGPAAVGQSSAAPKGRPQVTDQTGDTSEVTGTTMESSGGGSSSDPSNLGSSSDEEQATGAQPTEKTGKVRAKKKKSEVTRVGIPQK</sequence>
<dbReference type="AlphaFoldDB" id="A0A7R9U3U7"/>
<organism evidence="2">
    <name type="scientific">Pinguiococcus pyrenoidosus</name>
    <dbReference type="NCBI Taxonomy" id="172671"/>
    <lineage>
        <taxon>Eukaryota</taxon>
        <taxon>Sar</taxon>
        <taxon>Stramenopiles</taxon>
        <taxon>Ochrophyta</taxon>
        <taxon>Pinguiophyceae</taxon>
        <taxon>Pinguiochrysidales</taxon>
        <taxon>Pinguiochrysidaceae</taxon>
        <taxon>Pinguiococcus</taxon>
    </lineage>
</organism>